<sequence>MQDDGWMVQFGPGHLVGGLHEVPRQLNVDVESIVMIGERTGRLPRFHR</sequence>
<proteinExistence type="predicted"/>
<dbReference type="AlphaFoldDB" id="A0A382G7H7"/>
<reference evidence="1" key="1">
    <citation type="submission" date="2018-05" db="EMBL/GenBank/DDBJ databases">
        <authorList>
            <person name="Lanie J.A."/>
            <person name="Ng W.-L."/>
            <person name="Kazmierczak K.M."/>
            <person name="Andrzejewski T.M."/>
            <person name="Davidsen T.M."/>
            <person name="Wayne K.J."/>
            <person name="Tettelin H."/>
            <person name="Glass J.I."/>
            <person name="Rusch D."/>
            <person name="Podicherti R."/>
            <person name="Tsui H.-C.T."/>
            <person name="Winkler M.E."/>
        </authorList>
    </citation>
    <scope>NUCLEOTIDE SEQUENCE</scope>
</reference>
<gene>
    <name evidence="1" type="ORF">METZ01_LOCUS223609</name>
</gene>
<organism evidence="1">
    <name type="scientific">marine metagenome</name>
    <dbReference type="NCBI Taxonomy" id="408172"/>
    <lineage>
        <taxon>unclassified sequences</taxon>
        <taxon>metagenomes</taxon>
        <taxon>ecological metagenomes</taxon>
    </lineage>
</organism>
<protein>
    <submittedName>
        <fullName evidence="1">Uncharacterized protein</fullName>
    </submittedName>
</protein>
<name>A0A382G7H7_9ZZZZ</name>
<evidence type="ECO:0000313" key="1">
    <source>
        <dbReference type="EMBL" id="SVB70755.1"/>
    </source>
</evidence>
<feature type="non-terminal residue" evidence="1">
    <location>
        <position position="48"/>
    </location>
</feature>
<accession>A0A382G7H7</accession>
<dbReference type="EMBL" id="UINC01053794">
    <property type="protein sequence ID" value="SVB70755.1"/>
    <property type="molecule type" value="Genomic_DNA"/>
</dbReference>